<dbReference type="InterPro" id="IPR001789">
    <property type="entry name" value="Sig_transdc_resp-reg_receiver"/>
</dbReference>
<comment type="caution">
    <text evidence="6">The sequence shown here is derived from an EMBL/GenBank/DDBJ whole genome shotgun (WGS) entry which is preliminary data.</text>
</comment>
<dbReference type="SMART" id="SM00387">
    <property type="entry name" value="HATPase_c"/>
    <property type="match status" value="1"/>
</dbReference>
<dbReference type="SUPFAM" id="SSF52172">
    <property type="entry name" value="CheY-like"/>
    <property type="match status" value="1"/>
</dbReference>
<dbReference type="RefSeq" id="WP_167086918.1">
    <property type="nucleotide sequence ID" value="NZ_WHJG01000009.1"/>
</dbReference>
<dbReference type="SMART" id="SM00448">
    <property type="entry name" value="REC"/>
    <property type="match status" value="1"/>
</dbReference>
<dbReference type="InterPro" id="IPR003594">
    <property type="entry name" value="HATPase_dom"/>
</dbReference>
<name>A0ABX0N3R4_9BURK</name>
<evidence type="ECO:0000259" key="4">
    <source>
        <dbReference type="PROSITE" id="PS50109"/>
    </source>
</evidence>
<dbReference type="PROSITE" id="PS50110">
    <property type="entry name" value="RESPONSE_REGULATORY"/>
    <property type="match status" value="1"/>
</dbReference>
<dbReference type="Proteomes" id="UP000621455">
    <property type="component" value="Unassembled WGS sequence"/>
</dbReference>
<dbReference type="PANTHER" id="PTHR43065:SF50">
    <property type="entry name" value="HISTIDINE KINASE"/>
    <property type="match status" value="1"/>
</dbReference>
<dbReference type="InterPro" id="IPR036890">
    <property type="entry name" value="HATPase_C_sf"/>
</dbReference>
<feature type="domain" description="Response regulatory" evidence="5">
    <location>
        <begin position="7"/>
        <end position="123"/>
    </location>
</feature>
<dbReference type="Pfam" id="PF02518">
    <property type="entry name" value="HATPase_c"/>
    <property type="match status" value="1"/>
</dbReference>
<dbReference type="EC" id="2.7.13.3" evidence="2"/>
<dbReference type="InterPro" id="IPR036097">
    <property type="entry name" value="HisK_dim/P_sf"/>
</dbReference>
<dbReference type="Pfam" id="PF00072">
    <property type="entry name" value="Response_reg"/>
    <property type="match status" value="1"/>
</dbReference>
<dbReference type="SUPFAM" id="SSF55874">
    <property type="entry name" value="ATPase domain of HSP90 chaperone/DNA topoisomerase II/histidine kinase"/>
    <property type="match status" value="1"/>
</dbReference>
<gene>
    <name evidence="6" type="ORF">F2P44_11870</name>
</gene>
<dbReference type="Gene3D" id="3.40.50.2300">
    <property type="match status" value="1"/>
</dbReference>
<dbReference type="Gene3D" id="3.30.565.10">
    <property type="entry name" value="Histidine kinase-like ATPase, C-terminal domain"/>
    <property type="match status" value="1"/>
</dbReference>
<evidence type="ECO:0000256" key="3">
    <source>
        <dbReference type="PROSITE-ProRule" id="PRU00169"/>
    </source>
</evidence>
<evidence type="ECO:0000313" key="6">
    <source>
        <dbReference type="EMBL" id="NHZ79968.1"/>
    </source>
</evidence>
<reference evidence="6 7" key="1">
    <citation type="submission" date="2019-10" db="EMBL/GenBank/DDBJ databases">
        <title>Taxonomy of Antarctic Massilia spp.: description of Massilia rubra sp. nov., Massilia aquatica sp. nov., Massilia mucilaginosa sp. nov., Massilia frigida sp. nov. isolated from streams, lakes and regoliths.</title>
        <authorList>
            <person name="Holochova P."/>
            <person name="Sedlacek I."/>
            <person name="Kralova S."/>
            <person name="Maslanova I."/>
            <person name="Busse H.-J."/>
            <person name="Stankova E."/>
            <person name="Vrbovska V."/>
            <person name="Kovarovic V."/>
            <person name="Bartak M."/>
            <person name="Svec P."/>
            <person name="Pantucek R."/>
        </authorList>
    </citation>
    <scope>NUCLEOTIDE SEQUENCE [LARGE SCALE GENOMIC DNA]</scope>
    <source>
        <strain evidence="6 7">CCM 8695</strain>
    </source>
</reference>
<dbReference type="Gene3D" id="1.10.287.130">
    <property type="match status" value="1"/>
</dbReference>
<feature type="modified residue" description="4-aspartylphosphate" evidence="3">
    <location>
        <position position="56"/>
    </location>
</feature>
<comment type="catalytic activity">
    <reaction evidence="1">
        <text>ATP + protein L-histidine = ADP + protein N-phospho-L-histidine.</text>
        <dbReference type="EC" id="2.7.13.3"/>
    </reaction>
</comment>
<feature type="domain" description="Histidine kinase" evidence="4">
    <location>
        <begin position="161"/>
        <end position="402"/>
    </location>
</feature>
<evidence type="ECO:0000313" key="7">
    <source>
        <dbReference type="Proteomes" id="UP000621455"/>
    </source>
</evidence>
<evidence type="ECO:0000259" key="5">
    <source>
        <dbReference type="PROSITE" id="PS50110"/>
    </source>
</evidence>
<dbReference type="PANTHER" id="PTHR43065">
    <property type="entry name" value="SENSOR HISTIDINE KINASE"/>
    <property type="match status" value="1"/>
</dbReference>
<dbReference type="InterPro" id="IPR005467">
    <property type="entry name" value="His_kinase_dom"/>
</dbReference>
<dbReference type="EMBL" id="WHJG01000009">
    <property type="protein sequence ID" value="NHZ79968.1"/>
    <property type="molecule type" value="Genomic_DNA"/>
</dbReference>
<protein>
    <recommendedName>
        <fullName evidence="2">histidine kinase</fullName>
        <ecNumber evidence="2">2.7.13.3</ecNumber>
    </recommendedName>
</protein>
<organism evidence="6 7">
    <name type="scientific">Massilia frigida</name>
    <dbReference type="NCBI Taxonomy" id="2609281"/>
    <lineage>
        <taxon>Bacteria</taxon>
        <taxon>Pseudomonadati</taxon>
        <taxon>Pseudomonadota</taxon>
        <taxon>Betaproteobacteria</taxon>
        <taxon>Burkholderiales</taxon>
        <taxon>Oxalobacteraceae</taxon>
        <taxon>Telluria group</taxon>
        <taxon>Massilia</taxon>
    </lineage>
</organism>
<evidence type="ECO:0000256" key="2">
    <source>
        <dbReference type="ARBA" id="ARBA00012438"/>
    </source>
</evidence>
<dbReference type="CDD" id="cd19920">
    <property type="entry name" value="REC_PA4781-like"/>
    <property type="match status" value="1"/>
</dbReference>
<dbReference type="InterPro" id="IPR004358">
    <property type="entry name" value="Sig_transdc_His_kin-like_C"/>
</dbReference>
<dbReference type="PRINTS" id="PR00344">
    <property type="entry name" value="BCTRLSENSOR"/>
</dbReference>
<dbReference type="SUPFAM" id="SSF47384">
    <property type="entry name" value="Homodimeric domain of signal transducing histidine kinase"/>
    <property type="match status" value="1"/>
</dbReference>
<proteinExistence type="predicted"/>
<evidence type="ECO:0000256" key="1">
    <source>
        <dbReference type="ARBA" id="ARBA00000085"/>
    </source>
</evidence>
<keyword evidence="7" id="KW-1185">Reference proteome</keyword>
<keyword evidence="3" id="KW-0597">Phosphoprotein</keyword>
<accession>A0ABX0N3R4</accession>
<sequence length="408" mass="44987">MKHERQTILIVDDVPANIGVLVEFLEEKQFRVLVARDGEEGLERCRLVQPDLVLLDVMMPGIDGLETCRRLKQDSETARIPVIFMTAMTDSDNVVAAFEAGGVDYVTKPIRLTEVLARINTHLALREMHRQLSAQNALLRETNDRLLQAEKMAAIGQLAAGVAHEINNPIGFVNCNLGSLQTYVTTLFGVIDDFQQAASATHAVAARMAELNEAAEVDFIRHDFATLMSESRDGLQRVKDIVQSLKDFSHADNADTTFADLHQGLDSTLRIVSSEIKNKADVVKEYGDLPPVECISSQLNQVFMNLLVNAAHAIAARGVITIRTGRAGQWIWIEIGDTGTGMDAETIHRIFDPFFTTKPIGIGTGLGLSVSYGIVKRHGGRIEVHSEPGKGSRFTVHLPIQREPRHEP</sequence>
<dbReference type="PROSITE" id="PS50109">
    <property type="entry name" value="HIS_KIN"/>
    <property type="match status" value="1"/>
</dbReference>
<dbReference type="InterPro" id="IPR011006">
    <property type="entry name" value="CheY-like_superfamily"/>
</dbReference>